<dbReference type="Gene3D" id="6.10.90.10">
    <property type="entry name" value="Apolipoprotein CIII"/>
    <property type="match status" value="1"/>
</dbReference>
<keyword evidence="9" id="KW-0445">Lipid transport</keyword>
<keyword evidence="4" id="KW-0813">Transport</keyword>
<evidence type="ECO:0000256" key="10">
    <source>
        <dbReference type="ARBA" id="ARBA00023098"/>
    </source>
</evidence>
<evidence type="ECO:0000256" key="12">
    <source>
        <dbReference type="ARBA" id="ARBA00031173"/>
    </source>
</evidence>
<dbReference type="GO" id="GO:0006869">
    <property type="term" value="P:lipid transport"/>
    <property type="evidence" value="ECO:0007669"/>
    <property type="project" value="UniProtKB-KW"/>
</dbReference>
<comment type="subcellular location">
    <subcellularLocation>
        <location evidence="1">Secreted</location>
    </subcellularLocation>
</comment>
<dbReference type="AlphaFoldDB" id="A0A8D0KMZ8"/>
<keyword evidence="7" id="KW-0732">Signal</keyword>
<dbReference type="InterPro" id="IPR038195">
    <property type="entry name" value="Apo_CIII_sf"/>
</dbReference>
<dbReference type="GO" id="GO:0034361">
    <property type="term" value="C:very-low-density lipoprotein particle"/>
    <property type="evidence" value="ECO:0007669"/>
    <property type="project" value="UniProtKB-KW"/>
</dbReference>
<reference evidence="15" key="2">
    <citation type="submission" date="2025-09" db="UniProtKB">
        <authorList>
            <consortium name="Ensembl"/>
        </authorList>
    </citation>
    <scope>IDENTIFICATION</scope>
</reference>
<evidence type="ECO:0000256" key="7">
    <source>
        <dbReference type="ARBA" id="ARBA00022729"/>
    </source>
</evidence>
<dbReference type="GO" id="GO:0042627">
    <property type="term" value="C:chylomicron"/>
    <property type="evidence" value="ECO:0007669"/>
    <property type="project" value="UniProtKB-KW"/>
</dbReference>
<evidence type="ECO:0000256" key="8">
    <source>
        <dbReference type="ARBA" id="ARBA00022963"/>
    </source>
</evidence>
<dbReference type="Proteomes" id="UP000694421">
    <property type="component" value="Unplaced"/>
</dbReference>
<dbReference type="InterPro" id="IPR008403">
    <property type="entry name" value="Apo-CIII"/>
</dbReference>
<dbReference type="PANTHER" id="PTHR14225:SF0">
    <property type="entry name" value="APOLIPOPROTEIN C-III"/>
    <property type="match status" value="1"/>
</dbReference>
<evidence type="ECO:0000256" key="4">
    <source>
        <dbReference type="ARBA" id="ARBA00022448"/>
    </source>
</evidence>
<evidence type="ECO:0000256" key="13">
    <source>
        <dbReference type="ARBA" id="ARBA00045699"/>
    </source>
</evidence>
<proteinExistence type="inferred from homology"/>
<dbReference type="Pfam" id="PF05778">
    <property type="entry name" value="Apo-CIII"/>
    <property type="match status" value="1"/>
</dbReference>
<keyword evidence="6" id="KW-0964">Secreted</keyword>
<comment type="function">
    <text evidence="13">Component of triglyceride-rich very low density lipoproteins (VLDL) and high density lipoproteins (HDL) in plasma. Plays a multifaceted role in triglyceride homeostasis. Intracellularly, promotes hepatic very low density lipoprotein 1 (VLDL1) assembly and secretion; extracellularly, attenuates hydrolysis and clearance of triglyceride-rich lipoproteins (TRLs). Impairs the lipolysis of TRLs by inhibiting lipoprotein lipase and the hepatic uptake of TRLs by remnant receptors. Formed of several curved helices connected via semiflexible hinges, so that it can wrap tightly around the curved micelle surface and easily adapt to the different diameters of its natural binding partners.</text>
</comment>
<evidence type="ECO:0000256" key="1">
    <source>
        <dbReference type="ARBA" id="ARBA00004613"/>
    </source>
</evidence>
<comment type="similarity">
    <text evidence="2">Belongs to the apolipoprotein C3 family.</text>
</comment>
<evidence type="ECO:0000256" key="9">
    <source>
        <dbReference type="ARBA" id="ARBA00023055"/>
    </source>
</evidence>
<evidence type="ECO:0000256" key="14">
    <source>
        <dbReference type="SAM" id="MobiDB-lite"/>
    </source>
</evidence>
<dbReference type="GeneTree" id="ENSGT00990000213104"/>
<organism evidence="15 16">
    <name type="scientific">Salvator merianae</name>
    <name type="common">Argentine black and white tegu</name>
    <name type="synonym">Tupinambis merianae</name>
    <dbReference type="NCBI Taxonomy" id="96440"/>
    <lineage>
        <taxon>Eukaryota</taxon>
        <taxon>Metazoa</taxon>
        <taxon>Chordata</taxon>
        <taxon>Craniata</taxon>
        <taxon>Vertebrata</taxon>
        <taxon>Euteleostomi</taxon>
        <taxon>Lepidosauria</taxon>
        <taxon>Squamata</taxon>
        <taxon>Bifurcata</taxon>
        <taxon>Unidentata</taxon>
        <taxon>Episquamata</taxon>
        <taxon>Laterata</taxon>
        <taxon>Teiioidea</taxon>
        <taxon>Teiidae</taxon>
        <taxon>Salvator</taxon>
    </lineage>
</organism>
<evidence type="ECO:0000256" key="5">
    <source>
        <dbReference type="ARBA" id="ARBA00022513"/>
    </source>
</evidence>
<dbReference type="PANTHER" id="PTHR14225">
    <property type="entry name" value="APOLIPOPROTEIN C-III"/>
    <property type="match status" value="1"/>
</dbReference>
<evidence type="ECO:0000256" key="6">
    <source>
        <dbReference type="ARBA" id="ARBA00022525"/>
    </source>
</evidence>
<evidence type="ECO:0000256" key="11">
    <source>
        <dbReference type="ARBA" id="ARBA00023313"/>
    </source>
</evidence>
<dbReference type="GO" id="GO:0042157">
    <property type="term" value="P:lipoprotein metabolic process"/>
    <property type="evidence" value="ECO:0007669"/>
    <property type="project" value="InterPro"/>
</dbReference>
<evidence type="ECO:0000313" key="16">
    <source>
        <dbReference type="Proteomes" id="UP000694421"/>
    </source>
</evidence>
<evidence type="ECO:0000313" key="15">
    <source>
        <dbReference type="Ensembl" id="ENSSMRP00000027810.1"/>
    </source>
</evidence>
<keyword evidence="8" id="KW-0442">Lipid degradation</keyword>
<dbReference type="GO" id="GO:0008289">
    <property type="term" value="F:lipid binding"/>
    <property type="evidence" value="ECO:0007669"/>
    <property type="project" value="InterPro"/>
</dbReference>
<dbReference type="GO" id="GO:0016042">
    <property type="term" value="P:lipid catabolic process"/>
    <property type="evidence" value="ECO:0007669"/>
    <property type="project" value="UniProtKB-KW"/>
</dbReference>
<keyword evidence="16" id="KW-1185">Reference proteome</keyword>
<name>A0A8D0KMZ8_SALMN</name>
<evidence type="ECO:0000256" key="2">
    <source>
        <dbReference type="ARBA" id="ARBA00011008"/>
    </source>
</evidence>
<keyword evidence="10" id="KW-0443">Lipid metabolism</keyword>
<feature type="region of interest" description="Disordered" evidence="14">
    <location>
        <begin position="1"/>
        <end position="22"/>
    </location>
</feature>
<evidence type="ECO:0000256" key="3">
    <source>
        <dbReference type="ARBA" id="ARBA00015570"/>
    </source>
</evidence>
<dbReference type="Ensembl" id="ENSSMRT00000032467.1">
    <property type="protein sequence ID" value="ENSSMRP00000027810.1"/>
    <property type="gene ID" value="ENSSMRG00000021433.1"/>
</dbReference>
<accession>A0A8D0KMZ8</accession>
<sequence length="104" mass="11339">KSCRDTPAPRGPCSTHTPAKSPPVLLSVASGADAPQEESLVSKVQVYLQQATQKAQDRLATIQESEVVQQASEWFRSRISDAEDFASGVKDKIINLFRKPTNQA</sequence>
<keyword evidence="5" id="KW-0162">Chylomicron</keyword>
<reference evidence="15" key="1">
    <citation type="submission" date="2025-08" db="UniProtKB">
        <authorList>
            <consortium name="Ensembl"/>
        </authorList>
    </citation>
    <scope>IDENTIFICATION</scope>
</reference>
<protein>
    <recommendedName>
        <fullName evidence="3">Apolipoprotein C-III</fullName>
    </recommendedName>
    <alternativeName>
        <fullName evidence="12">Apolipoprotein C3</fullName>
    </alternativeName>
</protein>
<keyword evidence="11" id="KW-0850">VLDL</keyword>